<keyword evidence="7" id="KW-1185">Reference proteome</keyword>
<dbReference type="VEuPathDB" id="TriTrypDB:LdCL_220016500"/>
<feature type="domain" description="CRAL-TRIO" evidence="2">
    <location>
        <begin position="110"/>
        <end position="323"/>
    </location>
</feature>
<dbReference type="RefSeq" id="XP_003860839.1">
    <property type="nucleotide sequence ID" value="XM_003860791.1"/>
</dbReference>
<feature type="compositionally biased region" description="Polar residues" evidence="1">
    <location>
        <begin position="467"/>
        <end position="484"/>
    </location>
</feature>
<reference evidence="5" key="6">
    <citation type="submission" date="2019-02" db="EMBL/GenBank/DDBJ databases">
        <title>FDA dAtabase for Regulatory Grade micrObial Sequences (FDA-ARGOS): Supporting development and validation of Infectious Disease Dx tests.</title>
        <authorList>
            <person name="Duncan R."/>
            <person name="Fisher C."/>
            <person name="Tallon L.J."/>
            <person name="Sadzewicz L."/>
            <person name="Sengamalay N."/>
            <person name="Ott S."/>
            <person name="Godinez A."/>
            <person name="Nagaraj S."/>
            <person name="Nadendla S."/>
            <person name="Sichtig H."/>
        </authorList>
    </citation>
    <scope>NUCLEOTIDE SEQUENCE</scope>
    <source>
        <strain evidence="5">FDAARGOS_361</strain>
    </source>
</reference>
<dbReference type="Proteomes" id="UP000274082">
    <property type="component" value="Chromosome 22"/>
</dbReference>
<dbReference type="VEuPathDB" id="TriTrypDB:LdBPK_220910.1"/>
<proteinExistence type="predicted"/>
<dbReference type="PANTHER" id="PTHR46384">
    <property type="entry name" value="MOTILE SPERM DOMAIN-CONTAINING PROTEIN 2"/>
    <property type="match status" value="1"/>
</dbReference>
<dbReference type="InterPro" id="IPR001251">
    <property type="entry name" value="CRAL-TRIO_dom"/>
</dbReference>
<dbReference type="EMBL" id="RHLC01000024">
    <property type="protein sequence ID" value="TPP46974.1"/>
    <property type="molecule type" value="Genomic_DNA"/>
</dbReference>
<feature type="compositionally biased region" description="Acidic residues" evidence="1">
    <location>
        <begin position="514"/>
        <end position="524"/>
    </location>
</feature>
<dbReference type="Pfam" id="PF00650">
    <property type="entry name" value="CRAL_TRIO"/>
    <property type="match status" value="1"/>
</dbReference>
<organism evidence="3 7">
    <name type="scientific">Leishmania donovani</name>
    <dbReference type="NCBI Taxonomy" id="5661"/>
    <lineage>
        <taxon>Eukaryota</taxon>
        <taxon>Discoba</taxon>
        <taxon>Euglenozoa</taxon>
        <taxon>Kinetoplastea</taxon>
        <taxon>Metakinetoplastina</taxon>
        <taxon>Trypanosomatida</taxon>
        <taxon>Trypanosomatidae</taxon>
        <taxon>Leishmaniinae</taxon>
        <taxon>Leishmania</taxon>
    </lineage>
</organism>
<dbReference type="GO" id="GO:0012505">
    <property type="term" value="C:endomembrane system"/>
    <property type="evidence" value="ECO:0007669"/>
    <property type="project" value="TreeGrafter"/>
</dbReference>
<dbReference type="EMBL" id="CP029521">
    <property type="protein sequence ID" value="AYU78808.1"/>
    <property type="molecule type" value="Genomic_DNA"/>
</dbReference>
<dbReference type="Proteomes" id="UP000008980">
    <property type="component" value="Chromosome 22"/>
</dbReference>
<feature type="region of interest" description="Disordered" evidence="1">
    <location>
        <begin position="466"/>
        <end position="486"/>
    </location>
</feature>
<reference evidence="4" key="2">
    <citation type="submission" date="2011-01" db="EMBL/GenBank/DDBJ databases">
        <authorList>
            <person name="Zhao B.P."/>
            <person name="Ren Z.A."/>
            <person name="Li C.D."/>
        </authorList>
    </citation>
    <scope>NUCLEOTIDE SEQUENCE</scope>
    <source>
        <strain evidence="4">BPK282A1</strain>
    </source>
</reference>
<dbReference type="GO" id="GO:0140284">
    <property type="term" value="C:endoplasmic reticulum-endosome membrane contact site"/>
    <property type="evidence" value="ECO:0007669"/>
    <property type="project" value="TreeGrafter"/>
</dbReference>
<reference evidence="8" key="5">
    <citation type="submission" date="2019-02" db="EMBL/GenBank/DDBJ databases">
        <title>FDA dAtabase for Regulatory Grade micrObial Sequences (FDA-ARGOS): Supporting development and validation of Infectious Disease Dx tests.</title>
        <authorList>
            <person name="Duncan R."/>
            <person name="Fisher C."/>
            <person name="Tallon L."/>
            <person name="Sadzewicz L."/>
            <person name="Sengamalay N."/>
            <person name="Ott S."/>
            <person name="Godinez A."/>
            <person name="Nagaraj S."/>
            <person name="Vavikolanu K."/>
            <person name="Nadendla S."/>
            <person name="Aluvathingal J."/>
            <person name="Sichtig H."/>
        </authorList>
    </citation>
    <scope>NUCLEOTIDE SEQUENCE [LARGE SCALE GENOMIC DNA]</scope>
    <source>
        <strain evidence="8">FDAARGOS_361</strain>
    </source>
</reference>
<reference evidence="4 6" key="1">
    <citation type="journal article" date="2011" name="Genome Res.">
        <title>Whole genome sequencing of multiple Leishmania donovani clinical isolates provides insights into population structure and mechanisms of drug resistance.</title>
        <authorList>
            <person name="Downing T."/>
            <person name="Imamura H."/>
            <person name="Decuypere S."/>
            <person name="Clark T.G."/>
            <person name="Coombs G.H."/>
            <person name="Cotton J.A."/>
            <person name="Hilley J.D."/>
            <person name="de Doncker S."/>
            <person name="Maes I."/>
            <person name="Mottram J.C."/>
            <person name="Quail M.A."/>
            <person name="Rijal S."/>
            <person name="Sanders M."/>
            <person name="Schonian G."/>
            <person name="Stark O."/>
            <person name="Sundar S."/>
            <person name="Vanaerschot M."/>
            <person name="Hertz-Fowler C."/>
            <person name="Dujardin J.C."/>
            <person name="Berriman M."/>
        </authorList>
    </citation>
    <scope>NUCLEOTIDE SEQUENCE [LARGE SCALE GENOMIC DNA]</scope>
    <source>
        <strain evidence="4 6">BPK282A1</strain>
    </source>
</reference>
<evidence type="ECO:0000313" key="6">
    <source>
        <dbReference type="Proteomes" id="UP000008980"/>
    </source>
</evidence>
<dbReference type="OMA" id="KADLPRY"/>
<dbReference type="KEGG" id="ldo:LDBPK_220910"/>
<protein>
    <submittedName>
        <fullName evidence="3">CRAL/TRIO domain containing protein, putative</fullName>
    </submittedName>
    <submittedName>
        <fullName evidence="5">CRAL/TRIO domain family protein</fullName>
    </submittedName>
</protein>
<sequence>MSAEQQRLKKMHREAVVLAEMKQRLGLPLTTADSSSSAAPAAAAAAATPKSPEEEAVGRDVYDTYGLSMTAVDAYLLRYLRSKNLVVEDAVAKLRRRRIFERTLPMISVTPTTVAALRSGAFHLLDHDLEGRPVLYINVATFTLPTLELDEAQRLLVILLEFMQARCLLKNNEDAAAMQRRRRRHVDATAASSGFANGGRENSRGAATPAHAVQDVDKEAVSDLQQFTLLVNEEGAPWMMHASFLKNCSTLLSLLPKYYPLLLGPVLVLGASFEIRTAIKACVGSSSEDVRNSVQMIEKADLPRYMDASTIPVELGGHKQIVGSATNFSEAVLRHWFAFTSQMEDERAGDGGVADSKVPTTISAASAGPASEAGAPNGHKEDAIGAETSHSLPRPLYVPPPPLGTTQRRISRQRHAVELQHLSSSGVSVVGAITGPGSPGPMRPCKYGGSSARNGKHILMSPAAAANRSTAVTTPHDTPTSQKDQAAATVTLGAGRAEDVTDDGVCSALSGADDRDDRDDDAENEGCGAGMHTRTNSGVPTYQLYTAASSLAGSLTVEGEMHLSGLGASHNRHHLGASLYSVASATISREEAAHFADRPDDAVVALRQERRRRQRAEQALYFRDLGVALDMRNASIIEKELAAIHQDLNVLVAEILVKAEAARKRQKAPPTLNQLLDLTLTAFENVTCTPSSVPAMALAEPVQREAVSSSCCSFM</sequence>
<evidence type="ECO:0000313" key="5">
    <source>
        <dbReference type="EMBL" id="TPP46974.1"/>
    </source>
</evidence>
<dbReference type="AlphaFoldDB" id="A0A3Q8IAR1"/>
<dbReference type="Proteomes" id="UP000318447">
    <property type="component" value="Unassembled WGS sequence"/>
</dbReference>
<evidence type="ECO:0000256" key="1">
    <source>
        <dbReference type="SAM" id="MobiDB-lite"/>
    </source>
</evidence>
<evidence type="ECO:0000313" key="4">
    <source>
        <dbReference type="EMBL" id="CBZ34134.1"/>
    </source>
</evidence>
<feature type="compositionally biased region" description="Low complexity" evidence="1">
    <location>
        <begin position="365"/>
        <end position="376"/>
    </location>
</feature>
<accession>E9BFV8</accession>
<feature type="region of interest" description="Disordered" evidence="1">
    <location>
        <begin position="365"/>
        <end position="412"/>
    </location>
</feature>
<reference evidence="3 7" key="4">
    <citation type="journal article" date="2018" name="Sci. Rep.">
        <title>A complete Leishmania donovani reference genome identifies novel genetic variations associated with virulence.</title>
        <authorList>
            <person name="Lypaczewski P."/>
            <person name="Hoshizaki J."/>
            <person name="Zhang W.-W."/>
            <person name="McCall L.-I."/>
            <person name="Torcivia-Rodriguez J."/>
            <person name="Simonyan V."/>
            <person name="Kaur A."/>
            <person name="Dewar K."/>
            <person name="Matlashewski G."/>
        </authorList>
    </citation>
    <scope>NUCLEOTIDE SEQUENCE [LARGE SCALE GENOMIC DNA]</scope>
    <source>
        <strain evidence="3 7">LdCL</strain>
    </source>
</reference>
<feature type="compositionally biased region" description="Low complexity" evidence="1">
    <location>
        <begin position="30"/>
        <end position="50"/>
    </location>
</feature>
<dbReference type="Gene3D" id="3.40.525.10">
    <property type="entry name" value="CRAL-TRIO lipid binding domain"/>
    <property type="match status" value="1"/>
</dbReference>
<accession>A0A3Q8IAR1</accession>
<dbReference type="InterPro" id="IPR053012">
    <property type="entry name" value="ER-organelle_contact"/>
</dbReference>
<name>A0A3Q8IAR1_LEIDO</name>
<evidence type="ECO:0000259" key="2">
    <source>
        <dbReference type="PROSITE" id="PS50191"/>
    </source>
</evidence>
<evidence type="ECO:0000313" key="8">
    <source>
        <dbReference type="Proteomes" id="UP000318447"/>
    </source>
</evidence>
<dbReference type="VEuPathDB" id="TriTrypDB:LDHU3_22.1420"/>
<dbReference type="InterPro" id="IPR036865">
    <property type="entry name" value="CRAL-TRIO_dom_sf"/>
</dbReference>
<dbReference type="PANTHER" id="PTHR46384:SF1">
    <property type="entry name" value="MOTILE SPERM DOMAIN-CONTAINING PROTEIN 2"/>
    <property type="match status" value="1"/>
</dbReference>
<dbReference type="OrthoDB" id="43460at2759"/>
<reference evidence="6" key="3">
    <citation type="submission" date="2011-02" db="EMBL/GenBank/DDBJ databases">
        <title>Whole genome sequencing of Leishmania donovani clinical lines reveals dynamic variation related to drug resistance.</title>
        <authorList>
            <person name="Downing T."/>
            <person name="Imamura H."/>
            <person name="Sanders M."/>
            <person name="Decuypere S."/>
            <person name="Hertz-Fowler C."/>
            <person name="Clark T.G."/>
            <person name="Rijal S."/>
            <person name="Sundar S."/>
            <person name="Quail M.A."/>
            <person name="De Doncker S."/>
            <person name="Maes I."/>
            <person name="Vanaerschot M."/>
            <person name="Stark O."/>
            <person name="Schonian G."/>
            <person name="Dujardin J.C."/>
            <person name="Berriman M."/>
        </authorList>
    </citation>
    <scope>NUCLEOTIDE SEQUENCE [LARGE SCALE GENOMIC DNA]</scope>
    <source>
        <strain evidence="6">BPK282A1</strain>
    </source>
</reference>
<feature type="region of interest" description="Disordered" evidence="1">
    <location>
        <begin position="504"/>
        <end position="535"/>
    </location>
</feature>
<evidence type="ECO:0000313" key="7">
    <source>
        <dbReference type="Proteomes" id="UP000274082"/>
    </source>
</evidence>
<feature type="region of interest" description="Disordered" evidence="1">
    <location>
        <begin position="29"/>
        <end position="55"/>
    </location>
</feature>
<dbReference type="GeneID" id="13389562"/>
<dbReference type="SUPFAM" id="SSF52087">
    <property type="entry name" value="CRAL/TRIO domain"/>
    <property type="match status" value="1"/>
</dbReference>
<evidence type="ECO:0000313" key="3">
    <source>
        <dbReference type="EMBL" id="AYU78808.1"/>
    </source>
</evidence>
<dbReference type="EMBL" id="FR799609">
    <property type="protein sequence ID" value="CBZ34134.1"/>
    <property type="molecule type" value="Genomic_DNA"/>
</dbReference>
<gene>
    <name evidence="5" type="ORF">CGC21_2220</name>
    <name evidence="4" type="ORF">LDBPK_220910</name>
    <name evidence="3" type="ORF">LdCL_220016500</name>
</gene>
<feature type="region of interest" description="Disordered" evidence="1">
    <location>
        <begin position="188"/>
        <end position="212"/>
    </location>
</feature>
<dbReference type="PROSITE" id="PS50191">
    <property type="entry name" value="CRAL_TRIO"/>
    <property type="match status" value="1"/>
</dbReference>